<keyword evidence="4 10" id="KW-0808">Transferase</keyword>
<evidence type="ECO:0000313" key="15">
    <source>
        <dbReference type="Proteomes" id="UP001589795"/>
    </source>
</evidence>
<protein>
    <recommendedName>
        <fullName evidence="10">tRNA dimethylallyltransferase</fullName>
        <ecNumber evidence="10">2.5.1.75</ecNumber>
    </recommendedName>
    <alternativeName>
        <fullName evidence="10">Dimethylallyl diphosphate:tRNA dimethylallyltransferase</fullName>
        <shortName evidence="10">DMAPP:tRNA dimethylallyltransferase</shortName>
        <shortName evidence="10">DMATase</shortName>
    </alternativeName>
    <alternativeName>
        <fullName evidence="10">Isopentenyl-diphosphate:tRNA isopentenyltransferase</fullName>
        <shortName evidence="10">IPP transferase</shortName>
        <shortName evidence="10">IPPT</shortName>
        <shortName evidence="10">IPTase</shortName>
    </alternativeName>
</protein>
<dbReference type="Gene3D" id="3.40.50.300">
    <property type="entry name" value="P-loop containing nucleotide triphosphate hydrolases"/>
    <property type="match status" value="1"/>
</dbReference>
<dbReference type="EMBL" id="JBHLWQ010000192">
    <property type="protein sequence ID" value="MFC0202524.1"/>
    <property type="molecule type" value="Genomic_DNA"/>
</dbReference>
<comment type="function">
    <text evidence="2 10 12">Catalyzes the transfer of a dimethylallyl group onto the adenine at position 37 in tRNAs that read codons beginning with uridine, leading to the formation of N6-(dimethylallyl)adenosine (i(6)A).</text>
</comment>
<dbReference type="PANTHER" id="PTHR11088">
    <property type="entry name" value="TRNA DIMETHYLALLYLTRANSFERASE"/>
    <property type="match status" value="1"/>
</dbReference>
<evidence type="ECO:0000256" key="4">
    <source>
        <dbReference type="ARBA" id="ARBA00022679"/>
    </source>
</evidence>
<comment type="cofactor">
    <cofactor evidence="1 10">
        <name>Mg(2+)</name>
        <dbReference type="ChEBI" id="CHEBI:18420"/>
    </cofactor>
</comment>
<evidence type="ECO:0000256" key="10">
    <source>
        <dbReference type="HAMAP-Rule" id="MF_00185"/>
    </source>
</evidence>
<evidence type="ECO:0000313" key="14">
    <source>
        <dbReference type="EMBL" id="MFC0202524.1"/>
    </source>
</evidence>
<dbReference type="PANTHER" id="PTHR11088:SF60">
    <property type="entry name" value="TRNA DIMETHYLALLYLTRANSFERASE"/>
    <property type="match status" value="1"/>
</dbReference>
<comment type="similarity">
    <text evidence="3 10 13">Belongs to the IPP transferase family.</text>
</comment>
<keyword evidence="5 10" id="KW-0819">tRNA processing</keyword>
<comment type="subunit">
    <text evidence="10">Monomer.</text>
</comment>
<dbReference type="EC" id="2.5.1.75" evidence="10"/>
<evidence type="ECO:0000256" key="9">
    <source>
        <dbReference type="ARBA" id="ARBA00049563"/>
    </source>
</evidence>
<proteinExistence type="inferred from homology"/>
<dbReference type="InterPro" id="IPR018022">
    <property type="entry name" value="IPT"/>
</dbReference>
<dbReference type="InterPro" id="IPR039657">
    <property type="entry name" value="Dimethylallyltransferase"/>
</dbReference>
<evidence type="ECO:0000256" key="12">
    <source>
        <dbReference type="RuleBase" id="RU003784"/>
    </source>
</evidence>
<dbReference type="NCBIfam" id="TIGR00174">
    <property type="entry name" value="miaA"/>
    <property type="match status" value="1"/>
</dbReference>
<reference evidence="14 15" key="1">
    <citation type="submission" date="2024-09" db="EMBL/GenBank/DDBJ databases">
        <authorList>
            <person name="Sun Q."/>
            <person name="Mori K."/>
        </authorList>
    </citation>
    <scope>NUCLEOTIDE SEQUENCE [LARGE SCALE GENOMIC DNA]</scope>
    <source>
        <strain evidence="14 15">CCM 7904</strain>
    </source>
</reference>
<keyword evidence="15" id="KW-1185">Reference proteome</keyword>
<sequence length="302" mass="33407">MRDPDLTQIDPSRHLLIAGPTASGKSALALAVARAQGGLVVNADALQVWSCWRVLTARPTTADEAMAPHALYGHVAPGRSYSVGDWLREVQELTGRRLIVVGGTGLYLTALTRGLARIPPTPPDLRAAADARLRQEGGLEGMVRDLDDATRARIDLQNPARVQRAWEVLQATGRGIADWQAETPPPLMAPDDCQRVLITTDRDWLADRIAMRFRAMLDWGALDEVRAMLPVWDPQAQWAKAIGAPELVEHLQGRLTLPEATERAIISSRQYAKSQRIWFRGRMKDWHLWRAGNAGVHPLPES</sequence>
<dbReference type="InterPro" id="IPR027417">
    <property type="entry name" value="P-loop_NTPase"/>
</dbReference>
<evidence type="ECO:0000256" key="13">
    <source>
        <dbReference type="RuleBase" id="RU003785"/>
    </source>
</evidence>
<evidence type="ECO:0000256" key="11">
    <source>
        <dbReference type="RuleBase" id="RU003783"/>
    </source>
</evidence>
<evidence type="ECO:0000256" key="1">
    <source>
        <dbReference type="ARBA" id="ARBA00001946"/>
    </source>
</evidence>
<dbReference type="SUPFAM" id="SSF52540">
    <property type="entry name" value="P-loop containing nucleoside triphosphate hydrolases"/>
    <property type="match status" value="2"/>
</dbReference>
<evidence type="ECO:0000256" key="6">
    <source>
        <dbReference type="ARBA" id="ARBA00022741"/>
    </source>
</evidence>
<dbReference type="Proteomes" id="UP001589795">
    <property type="component" value="Unassembled WGS sequence"/>
</dbReference>
<feature type="binding site" evidence="10">
    <location>
        <begin position="19"/>
        <end position="26"/>
    </location>
    <ligand>
        <name>ATP</name>
        <dbReference type="ChEBI" id="CHEBI:30616"/>
    </ligand>
</feature>
<dbReference type="GO" id="GO:0052381">
    <property type="term" value="F:tRNA dimethylallyltransferase activity"/>
    <property type="evidence" value="ECO:0007669"/>
    <property type="project" value="UniProtKB-EC"/>
</dbReference>
<evidence type="ECO:0000256" key="2">
    <source>
        <dbReference type="ARBA" id="ARBA00003213"/>
    </source>
</evidence>
<gene>
    <name evidence="10 14" type="primary">miaA</name>
    <name evidence="14" type="ORF">ACFFIZ_19985</name>
</gene>
<comment type="caution">
    <text evidence="14">The sequence shown here is derived from an EMBL/GenBank/DDBJ whole genome shotgun (WGS) entry which is preliminary data.</text>
</comment>
<comment type="catalytic activity">
    <reaction evidence="9 10 11">
        <text>adenosine(37) in tRNA + dimethylallyl diphosphate = N(6)-dimethylallyladenosine(37) in tRNA + diphosphate</text>
        <dbReference type="Rhea" id="RHEA:26482"/>
        <dbReference type="Rhea" id="RHEA-COMP:10162"/>
        <dbReference type="Rhea" id="RHEA-COMP:10375"/>
        <dbReference type="ChEBI" id="CHEBI:33019"/>
        <dbReference type="ChEBI" id="CHEBI:57623"/>
        <dbReference type="ChEBI" id="CHEBI:74411"/>
        <dbReference type="ChEBI" id="CHEBI:74415"/>
        <dbReference type="EC" id="2.5.1.75"/>
    </reaction>
</comment>
<organism evidence="14 15">
    <name type="scientific">Paracoccus rhizosphaerae</name>
    <dbReference type="NCBI Taxonomy" id="1133347"/>
    <lineage>
        <taxon>Bacteria</taxon>
        <taxon>Pseudomonadati</taxon>
        <taxon>Pseudomonadota</taxon>
        <taxon>Alphaproteobacteria</taxon>
        <taxon>Rhodobacterales</taxon>
        <taxon>Paracoccaceae</taxon>
        <taxon>Paracoccus</taxon>
    </lineage>
</organism>
<feature type="site" description="Interaction with substrate tRNA" evidence="10">
    <location>
        <position position="126"/>
    </location>
</feature>
<name>A0ABV6CP55_9RHOB</name>
<evidence type="ECO:0000256" key="7">
    <source>
        <dbReference type="ARBA" id="ARBA00022840"/>
    </source>
</evidence>
<feature type="site" description="Interaction with substrate tRNA" evidence="10">
    <location>
        <position position="104"/>
    </location>
</feature>
<evidence type="ECO:0000256" key="5">
    <source>
        <dbReference type="ARBA" id="ARBA00022694"/>
    </source>
</evidence>
<dbReference type="HAMAP" id="MF_00185">
    <property type="entry name" value="IPP_trans"/>
    <property type="match status" value="1"/>
</dbReference>
<keyword evidence="6 10" id="KW-0547">Nucleotide-binding</keyword>
<accession>A0ABV6CP55</accession>
<dbReference type="Gene3D" id="1.10.20.140">
    <property type="match status" value="1"/>
</dbReference>
<comment type="caution">
    <text evidence="10">Lacks conserved residue(s) required for the propagation of feature annotation.</text>
</comment>
<dbReference type="Pfam" id="PF01715">
    <property type="entry name" value="IPPT"/>
    <property type="match status" value="1"/>
</dbReference>
<evidence type="ECO:0000256" key="8">
    <source>
        <dbReference type="ARBA" id="ARBA00022842"/>
    </source>
</evidence>
<feature type="binding site" evidence="10">
    <location>
        <begin position="21"/>
        <end position="26"/>
    </location>
    <ligand>
        <name>substrate</name>
    </ligand>
</feature>
<evidence type="ECO:0000256" key="3">
    <source>
        <dbReference type="ARBA" id="ARBA00005842"/>
    </source>
</evidence>
<dbReference type="RefSeq" id="WP_265507081.1">
    <property type="nucleotide sequence ID" value="NZ_JAOTBE010000023.1"/>
</dbReference>
<keyword evidence="7 10" id="KW-0067">ATP-binding</keyword>
<keyword evidence="8 10" id="KW-0460">Magnesium</keyword>